<dbReference type="EMBL" id="JAODUO010001155">
    <property type="protein sequence ID" value="KAK2170250.1"/>
    <property type="molecule type" value="Genomic_DNA"/>
</dbReference>
<protein>
    <submittedName>
        <fullName evidence="2">Uncharacterized protein</fullName>
    </submittedName>
</protein>
<evidence type="ECO:0000313" key="2">
    <source>
        <dbReference type="EMBL" id="KAK2170250.1"/>
    </source>
</evidence>
<accession>A0AAD9KGB8</accession>
<dbReference type="Proteomes" id="UP001209878">
    <property type="component" value="Unassembled WGS sequence"/>
</dbReference>
<feature type="compositionally biased region" description="Polar residues" evidence="1">
    <location>
        <begin position="85"/>
        <end position="94"/>
    </location>
</feature>
<keyword evidence="3" id="KW-1185">Reference proteome</keyword>
<evidence type="ECO:0000256" key="1">
    <source>
        <dbReference type="SAM" id="MobiDB-lite"/>
    </source>
</evidence>
<gene>
    <name evidence="2" type="ORF">NP493_1156g02021</name>
</gene>
<name>A0AAD9KGB8_RIDPI</name>
<dbReference type="AlphaFoldDB" id="A0AAD9KGB8"/>
<feature type="region of interest" description="Disordered" evidence="1">
    <location>
        <begin position="79"/>
        <end position="103"/>
    </location>
</feature>
<evidence type="ECO:0000313" key="3">
    <source>
        <dbReference type="Proteomes" id="UP001209878"/>
    </source>
</evidence>
<sequence>MFSISIITLFGYHGYLVSRNVSTLESFRPPVFRGGPDKNGFNLGKWGNFLEIFGENRKMWLLPVFSSCGDGVTYPTRVAQPPPSSYHTMESVQTPPLGGDCPDPPQLQFPSTTVLPSSYGDGVTYPVRTVDEDFDTLLGQRQRWMEEGVDERVPGMSPIVCSP</sequence>
<comment type="caution">
    <text evidence="2">The sequence shown here is derived from an EMBL/GenBank/DDBJ whole genome shotgun (WGS) entry which is preliminary data.</text>
</comment>
<organism evidence="2 3">
    <name type="scientific">Ridgeia piscesae</name>
    <name type="common">Tubeworm</name>
    <dbReference type="NCBI Taxonomy" id="27915"/>
    <lineage>
        <taxon>Eukaryota</taxon>
        <taxon>Metazoa</taxon>
        <taxon>Spiralia</taxon>
        <taxon>Lophotrochozoa</taxon>
        <taxon>Annelida</taxon>
        <taxon>Polychaeta</taxon>
        <taxon>Sedentaria</taxon>
        <taxon>Canalipalpata</taxon>
        <taxon>Sabellida</taxon>
        <taxon>Siboglinidae</taxon>
        <taxon>Ridgeia</taxon>
    </lineage>
</organism>
<reference evidence="2" key="1">
    <citation type="journal article" date="2023" name="Mol. Biol. Evol.">
        <title>Third-Generation Sequencing Reveals the Adaptive Role of the Epigenome in Three Deep-Sea Polychaetes.</title>
        <authorList>
            <person name="Perez M."/>
            <person name="Aroh O."/>
            <person name="Sun Y."/>
            <person name="Lan Y."/>
            <person name="Juniper S.K."/>
            <person name="Young C.R."/>
            <person name="Angers B."/>
            <person name="Qian P.Y."/>
        </authorList>
    </citation>
    <scope>NUCLEOTIDE SEQUENCE</scope>
    <source>
        <strain evidence="2">R07B-5</strain>
    </source>
</reference>
<proteinExistence type="predicted"/>